<dbReference type="PANTHER" id="PTHR30450:SF1">
    <property type="entry name" value="D-METHIONINE TRANSPORT SYSTEM PERMEASE PROTEIN METI-RELATED"/>
    <property type="match status" value="1"/>
</dbReference>
<comment type="subcellular location">
    <subcellularLocation>
        <location evidence="1 7">Cell membrane</location>
        <topology evidence="1 7">Multi-pass membrane protein</topology>
    </subcellularLocation>
</comment>
<keyword evidence="3" id="KW-1003">Cell membrane</keyword>
<accession>A0ABX9KGY0</accession>
<sequence>MDKIISLLLPAFSETIYMVLFSVVFSLLIGIPVGILLYVTKPDNILPMNKLNKILDLIVNVGRSFPFIILMILVLPISRFIVGTTIGSTASIVPLSISAAPFVARIIEGAVNEVDRGIIEASVSLGASKFEIITKVLIPEALPGLIHGITLTIINLIGYSAMAGAIGGGGLGDVAIRYGYQRFQVDIMFISVISIIILVQIVQFTGNSIVNNINAKRK</sequence>
<feature type="transmembrane region" description="Helical" evidence="7">
    <location>
        <begin position="16"/>
        <end position="40"/>
    </location>
</feature>
<protein>
    <submittedName>
        <fullName evidence="9">D-methionine ABC transporter permease MetI</fullName>
    </submittedName>
</protein>
<evidence type="ECO:0000256" key="7">
    <source>
        <dbReference type="RuleBase" id="RU363032"/>
    </source>
</evidence>
<evidence type="ECO:0000259" key="8">
    <source>
        <dbReference type="PROSITE" id="PS50928"/>
    </source>
</evidence>
<feature type="transmembrane region" description="Helical" evidence="7">
    <location>
        <begin position="88"/>
        <end position="107"/>
    </location>
</feature>
<evidence type="ECO:0000256" key="3">
    <source>
        <dbReference type="ARBA" id="ARBA00022475"/>
    </source>
</evidence>
<evidence type="ECO:0000313" key="10">
    <source>
        <dbReference type="Proteomes" id="UP000263486"/>
    </source>
</evidence>
<dbReference type="CDD" id="cd06261">
    <property type="entry name" value="TM_PBP2"/>
    <property type="match status" value="1"/>
</dbReference>
<comment type="similarity">
    <text evidence="7">Belongs to the binding-protein-dependent transport system permease family.</text>
</comment>
<gene>
    <name evidence="9" type="ORF">DYH56_08990</name>
</gene>
<organism evidence="9 10">
    <name type="scientific">Psychrilyobacter piezotolerans</name>
    <dbReference type="NCBI Taxonomy" id="2293438"/>
    <lineage>
        <taxon>Bacteria</taxon>
        <taxon>Fusobacteriati</taxon>
        <taxon>Fusobacteriota</taxon>
        <taxon>Fusobacteriia</taxon>
        <taxon>Fusobacteriales</taxon>
        <taxon>Fusobacteriaceae</taxon>
        <taxon>Psychrilyobacter</taxon>
    </lineage>
</organism>
<evidence type="ECO:0000256" key="1">
    <source>
        <dbReference type="ARBA" id="ARBA00004651"/>
    </source>
</evidence>
<feature type="transmembrane region" description="Helical" evidence="7">
    <location>
        <begin position="187"/>
        <end position="210"/>
    </location>
</feature>
<feature type="transmembrane region" description="Helical" evidence="7">
    <location>
        <begin position="145"/>
        <end position="167"/>
    </location>
</feature>
<keyword evidence="4 7" id="KW-0812">Transmembrane</keyword>
<dbReference type="InterPro" id="IPR035906">
    <property type="entry name" value="MetI-like_sf"/>
</dbReference>
<comment type="caution">
    <text evidence="9">The sequence shown here is derived from an EMBL/GenBank/DDBJ whole genome shotgun (WGS) entry which is preliminary data.</text>
</comment>
<keyword evidence="5 7" id="KW-1133">Transmembrane helix</keyword>
<keyword evidence="2 7" id="KW-0813">Transport</keyword>
<dbReference type="Gene3D" id="1.10.3720.10">
    <property type="entry name" value="MetI-like"/>
    <property type="match status" value="1"/>
</dbReference>
<evidence type="ECO:0000256" key="6">
    <source>
        <dbReference type="ARBA" id="ARBA00023136"/>
    </source>
</evidence>
<dbReference type="RefSeq" id="WP_114642512.1">
    <property type="nucleotide sequence ID" value="NZ_JAACIO010000010.1"/>
</dbReference>
<evidence type="ECO:0000256" key="5">
    <source>
        <dbReference type="ARBA" id="ARBA00022989"/>
    </source>
</evidence>
<dbReference type="InterPro" id="IPR000515">
    <property type="entry name" value="MetI-like"/>
</dbReference>
<feature type="domain" description="ABC transmembrane type-1" evidence="8">
    <location>
        <begin position="12"/>
        <end position="206"/>
    </location>
</feature>
<reference evidence="9 10" key="1">
    <citation type="submission" date="2018-08" db="EMBL/GenBank/DDBJ databases">
        <title>Draft genome sequence of Psychrilyobacter sp. strain SD5 isolated from Black Sea water.</title>
        <authorList>
            <person name="Yadav S."/>
            <person name="Villanueva L."/>
            <person name="Damste J.S.S."/>
        </authorList>
    </citation>
    <scope>NUCLEOTIDE SEQUENCE [LARGE SCALE GENOMIC DNA]</scope>
    <source>
        <strain evidence="9 10">SD5</strain>
    </source>
</reference>
<keyword evidence="6 7" id="KW-0472">Membrane</keyword>
<name>A0ABX9KGY0_9FUSO</name>
<evidence type="ECO:0000256" key="4">
    <source>
        <dbReference type="ARBA" id="ARBA00022692"/>
    </source>
</evidence>
<keyword evidence="10" id="KW-1185">Reference proteome</keyword>
<dbReference type="PROSITE" id="PS50928">
    <property type="entry name" value="ABC_TM1"/>
    <property type="match status" value="1"/>
</dbReference>
<dbReference type="Pfam" id="PF00528">
    <property type="entry name" value="BPD_transp_1"/>
    <property type="match status" value="1"/>
</dbReference>
<dbReference type="InterPro" id="IPR051322">
    <property type="entry name" value="AA_ABC_Transporter_Permease"/>
</dbReference>
<dbReference type="NCBIfam" id="NF008049">
    <property type="entry name" value="PRK10782.1"/>
    <property type="match status" value="1"/>
</dbReference>
<dbReference type="EMBL" id="QUAJ01000014">
    <property type="protein sequence ID" value="REI40954.1"/>
    <property type="molecule type" value="Genomic_DNA"/>
</dbReference>
<evidence type="ECO:0000256" key="2">
    <source>
        <dbReference type="ARBA" id="ARBA00022448"/>
    </source>
</evidence>
<dbReference type="Proteomes" id="UP000263486">
    <property type="component" value="Unassembled WGS sequence"/>
</dbReference>
<proteinExistence type="inferred from homology"/>
<feature type="transmembrane region" description="Helical" evidence="7">
    <location>
        <begin position="61"/>
        <end position="82"/>
    </location>
</feature>
<evidence type="ECO:0000313" key="9">
    <source>
        <dbReference type="EMBL" id="REI40954.1"/>
    </source>
</evidence>
<dbReference type="SUPFAM" id="SSF161098">
    <property type="entry name" value="MetI-like"/>
    <property type="match status" value="1"/>
</dbReference>
<dbReference type="PANTHER" id="PTHR30450">
    <property type="entry name" value="ABC TRANSPORTER PERMEASE"/>
    <property type="match status" value="1"/>
</dbReference>